<reference evidence="2" key="1">
    <citation type="submission" date="2024-06" db="EMBL/GenBank/DDBJ databases">
        <title>Radixoralia hellwigii gen. nov., sp nov., isolated from a root canal in the human oral cavity.</title>
        <authorList>
            <person name="Bartsch S."/>
            <person name="Wittmer A."/>
            <person name="Schulz A.-K."/>
            <person name="Neumann-Schaal M."/>
            <person name="Wolf J."/>
            <person name="Gronow S."/>
            <person name="Tennert C."/>
            <person name="Haecker G."/>
            <person name="Cieplik F."/>
            <person name="Al-Ahmad A."/>
        </authorList>
    </citation>
    <scope>NUCLEOTIDE SEQUENCE [LARGE SCALE GENOMIC DNA]</scope>
    <source>
        <strain evidence="2">Wk13</strain>
    </source>
</reference>
<keyword evidence="2" id="KW-1185">Reference proteome</keyword>
<dbReference type="Proteomes" id="UP001574673">
    <property type="component" value="Unassembled WGS sequence"/>
</dbReference>
<dbReference type="Gene3D" id="2.180.10.10">
    <property type="entry name" value="RHS repeat-associated core"/>
    <property type="match status" value="1"/>
</dbReference>
<dbReference type="InterPro" id="IPR022385">
    <property type="entry name" value="Rhs_assc_core"/>
</dbReference>
<dbReference type="PANTHER" id="PTHR32305">
    <property type="match status" value="1"/>
</dbReference>
<dbReference type="PRINTS" id="PR00394">
    <property type="entry name" value="RHSPROTEIN"/>
</dbReference>
<name>A0ABV4UFA5_9RHOO</name>
<dbReference type="EMBL" id="JBEUWX010000002">
    <property type="protein sequence ID" value="MFA9950094.1"/>
    <property type="molecule type" value="Genomic_DNA"/>
</dbReference>
<evidence type="ECO:0000313" key="1">
    <source>
        <dbReference type="EMBL" id="MFA9950094.1"/>
    </source>
</evidence>
<dbReference type="RefSeq" id="WP_418891904.1">
    <property type="nucleotide sequence ID" value="NZ_JBEUWX010000002.1"/>
</dbReference>
<dbReference type="InterPro" id="IPR050708">
    <property type="entry name" value="T6SS_VgrG/RHS"/>
</dbReference>
<accession>A0ABV4UFA5</accession>
<dbReference type="NCBIfam" id="TIGR03696">
    <property type="entry name" value="Rhs_assc_core"/>
    <property type="match status" value="1"/>
</dbReference>
<organism evidence="1 2">
    <name type="scientific">Dentiradicibacter hellwigii</name>
    <dbReference type="NCBI Taxonomy" id="3149053"/>
    <lineage>
        <taxon>Bacteria</taxon>
        <taxon>Pseudomonadati</taxon>
        <taxon>Pseudomonadota</taxon>
        <taxon>Betaproteobacteria</taxon>
        <taxon>Rhodocyclales</taxon>
        <taxon>Rhodocyclaceae</taxon>
        <taxon>Dentiradicibacter</taxon>
    </lineage>
</organism>
<comment type="caution">
    <text evidence="1">The sequence shown here is derived from an EMBL/GenBank/DDBJ whole genome shotgun (WGS) entry which is preliminary data.</text>
</comment>
<evidence type="ECO:0000313" key="2">
    <source>
        <dbReference type="Proteomes" id="UP001574673"/>
    </source>
</evidence>
<dbReference type="PANTHER" id="PTHR32305:SF15">
    <property type="entry name" value="PROTEIN RHSA-RELATED"/>
    <property type="match status" value="1"/>
</dbReference>
<sequence length="216" mass="24138">MNLVEEHNTDLEYLSQNICLPGQFHDCITSLYYDRHRFYAPRLGAYISQDPIGLKGGINLSSYVRNPVQWMDPWGLETCLVIARGGNTGIGLHAALYGNNSSRGKWLYDPGGSYDTTLTHPSGTSYLLTKDDILDENNWDILSYIKYHTNQGDSVHFSCTKTTKEQEDKLIFLAEDVGGSPMLCAASVSEVLKRSGLFLGFKPSYFPGNLHFPSLK</sequence>
<gene>
    <name evidence="1" type="ORF">ABCS64_07155</name>
</gene>
<protein>
    <submittedName>
        <fullName evidence="1">RHS repeat-associated core domain-containing protein</fullName>
    </submittedName>
</protein>
<proteinExistence type="predicted"/>